<organism evidence="1 2">
    <name type="scientific">Basidiobolus ranarum</name>
    <dbReference type="NCBI Taxonomy" id="34480"/>
    <lineage>
        <taxon>Eukaryota</taxon>
        <taxon>Fungi</taxon>
        <taxon>Fungi incertae sedis</taxon>
        <taxon>Zoopagomycota</taxon>
        <taxon>Entomophthoromycotina</taxon>
        <taxon>Basidiobolomycetes</taxon>
        <taxon>Basidiobolales</taxon>
        <taxon>Basidiobolaceae</taxon>
        <taxon>Basidiobolus</taxon>
    </lineage>
</organism>
<name>A0ABR2VNL3_9FUNG</name>
<keyword evidence="2" id="KW-1185">Reference proteome</keyword>
<dbReference type="EMBL" id="JASJQH010008786">
    <property type="protein sequence ID" value="KAK9686686.1"/>
    <property type="molecule type" value="Genomic_DNA"/>
</dbReference>
<dbReference type="Proteomes" id="UP001479436">
    <property type="component" value="Unassembled WGS sequence"/>
</dbReference>
<proteinExistence type="predicted"/>
<accession>A0ABR2VNL3</accession>
<gene>
    <name evidence="1" type="ORF">K7432_015067</name>
</gene>
<sequence>KGKKGVTDLTQALEELPRVHLNVFIYLTHFLKMLILKGPPKDPELEEKLAVFSSVLMRPRDKSGPLEYSAVRENLSLLSIYFAEDEELLQFQ</sequence>
<evidence type="ECO:0000313" key="2">
    <source>
        <dbReference type="Proteomes" id="UP001479436"/>
    </source>
</evidence>
<evidence type="ECO:0000313" key="1">
    <source>
        <dbReference type="EMBL" id="KAK9686686.1"/>
    </source>
</evidence>
<comment type="caution">
    <text evidence="1">The sequence shown here is derived from an EMBL/GenBank/DDBJ whole genome shotgun (WGS) entry which is preliminary data.</text>
</comment>
<protein>
    <submittedName>
        <fullName evidence="1">Uncharacterized protein</fullName>
    </submittedName>
</protein>
<reference evidence="1 2" key="1">
    <citation type="submission" date="2023-04" db="EMBL/GenBank/DDBJ databases">
        <title>Genome of Basidiobolus ranarum AG-B5.</title>
        <authorList>
            <person name="Stajich J.E."/>
            <person name="Carter-House D."/>
            <person name="Gryganskyi A."/>
        </authorList>
    </citation>
    <scope>NUCLEOTIDE SEQUENCE [LARGE SCALE GENOMIC DNA]</scope>
    <source>
        <strain evidence="1 2">AG-B5</strain>
    </source>
</reference>
<feature type="non-terminal residue" evidence="1">
    <location>
        <position position="1"/>
    </location>
</feature>